<gene>
    <name evidence="3" type="ORF">NH26_00760</name>
</gene>
<accession>A0A1S1YVF1</accession>
<feature type="signal peptide" evidence="1">
    <location>
        <begin position="1"/>
        <end position="20"/>
    </location>
</feature>
<feature type="chain" id="PRO_5010203970" description="Putative carbohydrate metabolism domain-containing protein" evidence="1">
    <location>
        <begin position="21"/>
        <end position="262"/>
    </location>
</feature>
<comment type="caution">
    <text evidence="3">The sequence shown here is derived from an EMBL/GenBank/DDBJ whole genome shotgun (WGS) entry which is preliminary data.</text>
</comment>
<reference evidence="3 4" key="1">
    <citation type="journal article" date="2012" name="Int. J. Syst. Evol. Microbiol.">
        <title>Flammeovirga pacifica sp. nov., isolated from deep-sea sediment.</title>
        <authorList>
            <person name="Xu H."/>
            <person name="Fu Y."/>
            <person name="Yang N."/>
            <person name="Ding Z."/>
            <person name="Lai Q."/>
            <person name="Zeng R."/>
        </authorList>
    </citation>
    <scope>NUCLEOTIDE SEQUENCE [LARGE SCALE GENOMIC DNA]</scope>
    <source>
        <strain evidence="4">DSM 24597 / LMG 26175 / WPAGA1</strain>
    </source>
</reference>
<name>A0A1S1YVF1_FLAPC</name>
<evidence type="ECO:0000313" key="3">
    <source>
        <dbReference type="EMBL" id="OHX64980.1"/>
    </source>
</evidence>
<evidence type="ECO:0000313" key="4">
    <source>
        <dbReference type="Proteomes" id="UP000179797"/>
    </source>
</evidence>
<dbReference type="Gene3D" id="2.60.120.890">
    <property type="entry name" value="BT2081, beta-jelly-roll domain"/>
    <property type="match status" value="1"/>
</dbReference>
<protein>
    <recommendedName>
        <fullName evidence="2">Putative carbohydrate metabolism domain-containing protein</fullName>
    </recommendedName>
</protein>
<dbReference type="PROSITE" id="PS51257">
    <property type="entry name" value="PROKAR_LIPOPROTEIN"/>
    <property type="match status" value="1"/>
</dbReference>
<keyword evidence="4" id="KW-1185">Reference proteome</keyword>
<dbReference type="Proteomes" id="UP000179797">
    <property type="component" value="Unassembled WGS sequence"/>
</dbReference>
<sequence length="262" mass="28758">MKLINKLLLLGIISIFFACSDDNDDPVVEVSSEFEENLSLDEWEYNDYSQGEYGNPEGWETSNPGTTFLGVVNAYEEMEDVVSGSAAKLETKEIAITGLASATIYTGQFDLNLSDPAKSAQLGVPYTKRPTSMSFNYKYTPGDVYKQYTGAVGTVIEDAVDSCLVYMYLQKREGDQILRVGTAAMQSSETVSDWTSRKLDVTYGEIANPEVGFKLREEETGWAAAETTPTHVIIVFASSSAGDFFRGANGSTLFVDNISIEY</sequence>
<dbReference type="Pfam" id="PF13201">
    <property type="entry name" value="PCMD"/>
    <property type="match status" value="1"/>
</dbReference>
<dbReference type="RefSeq" id="WP_044224437.1">
    <property type="nucleotide sequence ID" value="NZ_JRYR02000001.1"/>
</dbReference>
<keyword evidence="1" id="KW-0732">Signal</keyword>
<organism evidence="3 4">
    <name type="scientific">Flammeovirga pacifica</name>
    <dbReference type="NCBI Taxonomy" id="915059"/>
    <lineage>
        <taxon>Bacteria</taxon>
        <taxon>Pseudomonadati</taxon>
        <taxon>Bacteroidota</taxon>
        <taxon>Cytophagia</taxon>
        <taxon>Cytophagales</taxon>
        <taxon>Flammeovirgaceae</taxon>
        <taxon>Flammeovirga</taxon>
    </lineage>
</organism>
<evidence type="ECO:0000259" key="2">
    <source>
        <dbReference type="Pfam" id="PF13201"/>
    </source>
</evidence>
<dbReference type="InterPro" id="IPR038653">
    <property type="entry name" value="Put_CMD_sf"/>
</dbReference>
<evidence type="ECO:0000256" key="1">
    <source>
        <dbReference type="SAM" id="SignalP"/>
    </source>
</evidence>
<dbReference type="OrthoDB" id="640949at2"/>
<dbReference type="InterPro" id="IPR025112">
    <property type="entry name" value="PCMD"/>
</dbReference>
<dbReference type="EMBL" id="JRYR02000001">
    <property type="protein sequence ID" value="OHX64980.1"/>
    <property type="molecule type" value="Genomic_DNA"/>
</dbReference>
<dbReference type="STRING" id="915059.NH26_00760"/>
<proteinExistence type="predicted"/>
<feature type="domain" description="Putative carbohydrate metabolism" evidence="2">
    <location>
        <begin position="42"/>
        <end position="260"/>
    </location>
</feature>
<dbReference type="AlphaFoldDB" id="A0A1S1YVF1"/>